<dbReference type="InterPro" id="IPR011008">
    <property type="entry name" value="Dimeric_a/b-barrel"/>
</dbReference>
<organism evidence="1 2">
    <name type="scientific">Solirubrobacter ginsenosidimutans</name>
    <dbReference type="NCBI Taxonomy" id="490573"/>
    <lineage>
        <taxon>Bacteria</taxon>
        <taxon>Bacillati</taxon>
        <taxon>Actinomycetota</taxon>
        <taxon>Thermoleophilia</taxon>
        <taxon>Solirubrobacterales</taxon>
        <taxon>Solirubrobacteraceae</taxon>
        <taxon>Solirubrobacter</taxon>
    </lineage>
</organism>
<dbReference type="SUPFAM" id="SSF54909">
    <property type="entry name" value="Dimeric alpha+beta barrel"/>
    <property type="match status" value="1"/>
</dbReference>
<dbReference type="RefSeq" id="WP_270044571.1">
    <property type="nucleotide sequence ID" value="NZ_JAPDOD010000045.1"/>
</dbReference>
<dbReference type="EMBL" id="JAPDOD010000045">
    <property type="protein sequence ID" value="MDA0165313.1"/>
    <property type="molecule type" value="Genomic_DNA"/>
</dbReference>
<reference evidence="1" key="1">
    <citation type="submission" date="2022-10" db="EMBL/GenBank/DDBJ databases">
        <title>The WGS of Solirubrobacter ginsenosidimutans DSM 21036.</title>
        <authorList>
            <person name="Jiang Z."/>
        </authorList>
    </citation>
    <scope>NUCLEOTIDE SEQUENCE</scope>
    <source>
        <strain evidence="1">DSM 21036</strain>
    </source>
</reference>
<dbReference type="AlphaFoldDB" id="A0A9X3S9S5"/>
<protein>
    <submittedName>
        <fullName evidence="1">Uncharacterized protein</fullName>
    </submittedName>
</protein>
<dbReference type="Proteomes" id="UP001149140">
    <property type="component" value="Unassembled WGS sequence"/>
</dbReference>
<keyword evidence="2" id="KW-1185">Reference proteome</keyword>
<proteinExistence type="predicted"/>
<evidence type="ECO:0000313" key="1">
    <source>
        <dbReference type="EMBL" id="MDA0165313.1"/>
    </source>
</evidence>
<name>A0A9X3S9S5_9ACTN</name>
<evidence type="ECO:0000313" key="2">
    <source>
        <dbReference type="Proteomes" id="UP001149140"/>
    </source>
</evidence>
<sequence>MIRGIHIVVAQPPPGVSDAEFNRWYDAHLDEILSVKGFRSARRFQLEPVVGEAGLPHRFICVYETDGDPREAVAELERAGMGSRDSYADLKDSDAGALPLPEWWDQVQFASWNGQPLGEERHGPRA</sequence>
<gene>
    <name evidence="1" type="ORF">OM076_33905</name>
</gene>
<comment type="caution">
    <text evidence="1">The sequence shown here is derived from an EMBL/GenBank/DDBJ whole genome shotgun (WGS) entry which is preliminary data.</text>
</comment>
<accession>A0A9X3S9S5</accession>